<dbReference type="GO" id="GO:0016491">
    <property type="term" value="F:oxidoreductase activity"/>
    <property type="evidence" value="ECO:0007669"/>
    <property type="project" value="UniProtKB-KW"/>
</dbReference>
<evidence type="ECO:0000313" key="11">
    <source>
        <dbReference type="Proteomes" id="UP000441754"/>
    </source>
</evidence>
<dbReference type="Pfam" id="PF00970">
    <property type="entry name" value="FAD_binding_6"/>
    <property type="match status" value="1"/>
</dbReference>
<dbReference type="PANTHER" id="PTHR47354:SF8">
    <property type="entry name" value="1,2-PHENYLACETYL-COA EPOXIDASE, SUBUNIT E"/>
    <property type="match status" value="1"/>
</dbReference>
<dbReference type="PRINTS" id="PR00371">
    <property type="entry name" value="FPNCR"/>
</dbReference>
<evidence type="ECO:0000256" key="6">
    <source>
        <dbReference type="ARBA" id="ARBA00023002"/>
    </source>
</evidence>
<evidence type="ECO:0000256" key="2">
    <source>
        <dbReference type="ARBA" id="ARBA00022630"/>
    </source>
</evidence>
<keyword evidence="7" id="KW-0408">Iron</keyword>
<dbReference type="CDD" id="cd06196">
    <property type="entry name" value="FNR_like_1"/>
    <property type="match status" value="1"/>
</dbReference>
<comment type="caution">
    <text evidence="10">The sequence shown here is derived from an EMBL/GenBank/DDBJ whole genome shotgun (WGS) entry which is preliminary data.</text>
</comment>
<keyword evidence="6" id="KW-0560">Oxidoreductase</keyword>
<dbReference type="GO" id="GO:0050660">
    <property type="term" value="F:flavin adenine dinucleotide binding"/>
    <property type="evidence" value="ECO:0007669"/>
    <property type="project" value="TreeGrafter"/>
</dbReference>
<keyword evidence="4" id="KW-0479">Metal-binding</keyword>
<dbReference type="Pfam" id="PF00175">
    <property type="entry name" value="NAD_binding_1"/>
    <property type="match status" value="1"/>
</dbReference>
<dbReference type="InterPro" id="IPR017938">
    <property type="entry name" value="Riboflavin_synthase-like_b-brl"/>
</dbReference>
<dbReference type="PANTHER" id="PTHR47354">
    <property type="entry name" value="NADH OXIDOREDUCTASE HCR"/>
    <property type="match status" value="1"/>
</dbReference>
<dbReference type="PRINTS" id="PR00410">
    <property type="entry name" value="PHEHYDRXLASE"/>
</dbReference>
<dbReference type="InterPro" id="IPR001709">
    <property type="entry name" value="Flavoprot_Pyr_Nucl_cyt_Rdtase"/>
</dbReference>
<dbReference type="GO" id="GO:0051537">
    <property type="term" value="F:2 iron, 2 sulfur cluster binding"/>
    <property type="evidence" value="ECO:0007669"/>
    <property type="project" value="UniProtKB-KW"/>
</dbReference>
<name>A0A7K0ETM8_9BACT</name>
<dbReference type="InterPro" id="IPR050415">
    <property type="entry name" value="MRET"/>
</dbReference>
<dbReference type="SUPFAM" id="SSF63380">
    <property type="entry name" value="Riboflavin synthase domain-like"/>
    <property type="match status" value="1"/>
</dbReference>
<sequence>MDYLAPVLSITPVTHNVHCIRLQKPENYAFIPGQATDVSINKPDWKDEKRPFTFTSLATDPYLEFTIKSYTDHDGVTNQIGQLTAGDELLLGDPWGTIEYQGEGYFIAGGAGITPFIAILRQLHTENRLGNNKLFFSNKTSADIIYADELKATLGDNAVFVITQNPPEEPHQKAYIDENFLKNHVDDFKRPFYICGPDPMIQVLTDIVTRNGADPQSVVFEK</sequence>
<dbReference type="InterPro" id="IPR017927">
    <property type="entry name" value="FAD-bd_FR_type"/>
</dbReference>
<dbReference type="RefSeq" id="WP_154178182.1">
    <property type="nucleotide sequence ID" value="NZ_WJXZ01000014.1"/>
</dbReference>
<evidence type="ECO:0000256" key="8">
    <source>
        <dbReference type="ARBA" id="ARBA00023014"/>
    </source>
</evidence>
<evidence type="ECO:0000259" key="9">
    <source>
        <dbReference type="PROSITE" id="PS51384"/>
    </source>
</evidence>
<dbReference type="AlphaFoldDB" id="A0A7K0ETM8"/>
<evidence type="ECO:0000256" key="5">
    <source>
        <dbReference type="ARBA" id="ARBA00022827"/>
    </source>
</evidence>
<dbReference type="EMBL" id="WJXZ01000014">
    <property type="protein sequence ID" value="MRS64881.1"/>
    <property type="molecule type" value="Genomic_DNA"/>
</dbReference>
<keyword evidence="5" id="KW-0274">FAD</keyword>
<gene>
    <name evidence="10" type="ORF">GJJ30_26520</name>
</gene>
<keyword evidence="3" id="KW-0001">2Fe-2S</keyword>
<dbReference type="PROSITE" id="PS51384">
    <property type="entry name" value="FAD_FR"/>
    <property type="match status" value="1"/>
</dbReference>
<protein>
    <submittedName>
        <fullName evidence="10">Flavodoxin reductase</fullName>
    </submittedName>
</protein>
<feature type="domain" description="FAD-binding FR-type" evidence="9">
    <location>
        <begin position="1"/>
        <end position="101"/>
    </location>
</feature>
<reference evidence="10 11" key="1">
    <citation type="journal article" date="2018" name="Antonie Van Leeuwenhoek">
        <title>Larkinella terrae sp. nov., isolated from soil on Jeju Island, South Korea.</title>
        <authorList>
            <person name="Ten L.N."/>
            <person name="Jeon J."/>
            <person name="Park S.J."/>
            <person name="Park S."/>
            <person name="Lee S.Y."/>
            <person name="Kim M.K."/>
            <person name="Jung H.Y."/>
        </authorList>
    </citation>
    <scope>NUCLEOTIDE SEQUENCE [LARGE SCALE GENOMIC DNA]</scope>
    <source>
        <strain evidence="10 11">KCTC 52001</strain>
    </source>
</reference>
<keyword evidence="8" id="KW-0411">Iron-sulfur</keyword>
<dbReference type="InterPro" id="IPR001433">
    <property type="entry name" value="OxRdtase_FAD/NAD-bd"/>
</dbReference>
<dbReference type="SUPFAM" id="SSF52343">
    <property type="entry name" value="Ferredoxin reductase-like, C-terminal NADP-linked domain"/>
    <property type="match status" value="1"/>
</dbReference>
<dbReference type="GO" id="GO:0046872">
    <property type="term" value="F:metal ion binding"/>
    <property type="evidence" value="ECO:0007669"/>
    <property type="project" value="UniProtKB-KW"/>
</dbReference>
<dbReference type="Proteomes" id="UP000441754">
    <property type="component" value="Unassembled WGS sequence"/>
</dbReference>
<evidence type="ECO:0000313" key="10">
    <source>
        <dbReference type="EMBL" id="MRS64881.1"/>
    </source>
</evidence>
<evidence type="ECO:0000256" key="1">
    <source>
        <dbReference type="ARBA" id="ARBA00001974"/>
    </source>
</evidence>
<organism evidence="10 11">
    <name type="scientific">Larkinella terrae</name>
    <dbReference type="NCBI Taxonomy" id="2025311"/>
    <lineage>
        <taxon>Bacteria</taxon>
        <taxon>Pseudomonadati</taxon>
        <taxon>Bacteroidota</taxon>
        <taxon>Cytophagia</taxon>
        <taxon>Cytophagales</taxon>
        <taxon>Spirosomataceae</taxon>
        <taxon>Larkinella</taxon>
    </lineage>
</organism>
<evidence type="ECO:0000256" key="4">
    <source>
        <dbReference type="ARBA" id="ARBA00022723"/>
    </source>
</evidence>
<comment type="cofactor">
    <cofactor evidence="1">
        <name>FAD</name>
        <dbReference type="ChEBI" id="CHEBI:57692"/>
    </cofactor>
</comment>
<dbReference type="Gene3D" id="3.40.50.80">
    <property type="entry name" value="Nucleotide-binding domain of ferredoxin-NADP reductase (FNR) module"/>
    <property type="match status" value="1"/>
</dbReference>
<dbReference type="InterPro" id="IPR008333">
    <property type="entry name" value="Cbr1-like_FAD-bd_dom"/>
</dbReference>
<dbReference type="Gene3D" id="2.40.30.10">
    <property type="entry name" value="Translation factors"/>
    <property type="match status" value="1"/>
</dbReference>
<evidence type="ECO:0000256" key="3">
    <source>
        <dbReference type="ARBA" id="ARBA00022714"/>
    </source>
</evidence>
<accession>A0A7K0ETM8</accession>
<keyword evidence="2" id="KW-0285">Flavoprotein</keyword>
<dbReference type="OrthoDB" id="9789468at2"/>
<proteinExistence type="predicted"/>
<dbReference type="InterPro" id="IPR039261">
    <property type="entry name" value="FNR_nucleotide-bd"/>
</dbReference>
<keyword evidence="11" id="KW-1185">Reference proteome</keyword>
<evidence type="ECO:0000256" key="7">
    <source>
        <dbReference type="ARBA" id="ARBA00023004"/>
    </source>
</evidence>